<dbReference type="InterPro" id="IPR052031">
    <property type="entry name" value="Membrane_Transporter-Flippase"/>
</dbReference>
<name>A0ABX2I7G6_BLAHA</name>
<gene>
    <name evidence="8" type="ORF">G5A70_08235</name>
</gene>
<dbReference type="InterPro" id="IPR048279">
    <property type="entry name" value="MdtK-like"/>
</dbReference>
<evidence type="ECO:0000256" key="1">
    <source>
        <dbReference type="ARBA" id="ARBA00004651"/>
    </source>
</evidence>
<evidence type="ECO:0000256" key="6">
    <source>
        <dbReference type="ARBA" id="ARBA00023136"/>
    </source>
</evidence>
<accession>A0ABX2I7G6</accession>
<keyword evidence="9" id="KW-1185">Reference proteome</keyword>
<keyword evidence="3" id="KW-1003">Cell membrane</keyword>
<dbReference type="CDD" id="cd13138">
    <property type="entry name" value="MATE_yoeA_like"/>
    <property type="match status" value="1"/>
</dbReference>
<feature type="transmembrane region" description="Helical" evidence="7">
    <location>
        <begin position="128"/>
        <end position="147"/>
    </location>
</feature>
<feature type="transmembrane region" description="Helical" evidence="7">
    <location>
        <begin position="407"/>
        <end position="430"/>
    </location>
</feature>
<reference evidence="8 9" key="1">
    <citation type="journal article" date="2020" name="Cell Host Microbe">
        <title>Functional and Genomic Variation between Human-Derived Isolates of Lachnospiraceae Reveals Inter- and Intra-Species Diversity.</title>
        <authorList>
            <person name="Sorbara M.T."/>
            <person name="Littmann E.R."/>
            <person name="Fontana E."/>
            <person name="Moody T.U."/>
            <person name="Kohout C.E."/>
            <person name="Gjonbalaj M."/>
            <person name="Eaton V."/>
            <person name="Seok R."/>
            <person name="Leiner I.M."/>
            <person name="Pamer E.G."/>
        </authorList>
    </citation>
    <scope>NUCLEOTIDE SEQUENCE [LARGE SCALE GENOMIC DNA]</scope>
    <source>
        <strain evidence="8 9">MSK.15.26</strain>
    </source>
</reference>
<dbReference type="InterPro" id="IPR002528">
    <property type="entry name" value="MATE_fam"/>
</dbReference>
<dbReference type="Pfam" id="PF01554">
    <property type="entry name" value="MatE"/>
    <property type="match status" value="2"/>
</dbReference>
<proteinExistence type="predicted"/>
<dbReference type="PIRSF" id="PIRSF006603">
    <property type="entry name" value="DinF"/>
    <property type="match status" value="1"/>
</dbReference>
<feature type="transmembrane region" description="Helical" evidence="7">
    <location>
        <begin position="47"/>
        <end position="68"/>
    </location>
</feature>
<dbReference type="PANTHER" id="PTHR43549">
    <property type="entry name" value="MULTIDRUG RESISTANCE PROTEIN YPNP-RELATED"/>
    <property type="match status" value="1"/>
</dbReference>
<evidence type="ECO:0000256" key="5">
    <source>
        <dbReference type="ARBA" id="ARBA00022989"/>
    </source>
</evidence>
<keyword evidence="4 7" id="KW-0812">Transmembrane</keyword>
<keyword evidence="5 7" id="KW-1133">Transmembrane helix</keyword>
<feature type="transmembrane region" description="Helical" evidence="7">
    <location>
        <begin position="352"/>
        <end position="370"/>
    </location>
</feature>
<dbReference type="PANTHER" id="PTHR43549:SF3">
    <property type="entry name" value="MULTIDRUG RESISTANCE PROTEIN YPNP-RELATED"/>
    <property type="match status" value="1"/>
</dbReference>
<evidence type="ECO:0000313" key="9">
    <source>
        <dbReference type="Proteomes" id="UP000822142"/>
    </source>
</evidence>
<feature type="transmembrane region" description="Helical" evidence="7">
    <location>
        <begin position="188"/>
        <end position="209"/>
    </location>
</feature>
<comment type="caution">
    <text evidence="8">The sequence shown here is derived from an EMBL/GenBank/DDBJ whole genome shotgun (WGS) entry which is preliminary data.</text>
</comment>
<protein>
    <submittedName>
        <fullName evidence="8">MATE family efflux transporter</fullName>
    </submittedName>
</protein>
<evidence type="ECO:0000256" key="4">
    <source>
        <dbReference type="ARBA" id="ARBA00022692"/>
    </source>
</evidence>
<feature type="transmembrane region" description="Helical" evidence="7">
    <location>
        <begin position="88"/>
        <end position="108"/>
    </location>
</feature>
<evidence type="ECO:0000256" key="7">
    <source>
        <dbReference type="SAM" id="Phobius"/>
    </source>
</evidence>
<dbReference type="EMBL" id="JAAITA010000008">
    <property type="protein sequence ID" value="NSJ86164.1"/>
    <property type="molecule type" value="Genomic_DNA"/>
</dbReference>
<sequence length="441" mass="46790">MTAGSPMKIILNFTIPIFIGNMFQQLYSMADTVIVGKFVGTKALAAVGSVGTIMFLILGFLQGLTAGFSVLTAQRFGAGDMDGMRKTVGTAAVLSLGITVVMTAGSMLTMKPLLVFMHTPDDIFQDAYAYIMIICAGIAATVLYNLLSGILRALGDSKTPLYFLILSAALNVGLDLLLIIVFHMGAAGAAYATVISQAVSGIGCLLYIIKKVPLLKLHRGDFKVEPYMAKMQLAIGLPMALQYSITAIGTMMVQSALNLLGSMSVAAFTAANKIEQLGTQAYVALGTTMATYCAQNMGAGEVKRIRQGFRAATIIGSIYSVILAVPVVTVGKYLVYFFVSGDVSGIMGQADIYLKCVGIFLIPLTIVNVYRNGIQGMGYGLLPMMAGVAELVGRGVVAMIAAQRHSYLGACLASPFAWVLAGGLLLVMYFKIMKHQEKYIA</sequence>
<dbReference type="NCBIfam" id="TIGR00797">
    <property type="entry name" value="matE"/>
    <property type="match status" value="1"/>
</dbReference>
<keyword evidence="6 7" id="KW-0472">Membrane</keyword>
<evidence type="ECO:0000256" key="3">
    <source>
        <dbReference type="ARBA" id="ARBA00022475"/>
    </source>
</evidence>
<organism evidence="8 9">
    <name type="scientific">Blautia hansenii</name>
    <name type="common">Ruminococcus hansenii</name>
    <dbReference type="NCBI Taxonomy" id="1322"/>
    <lineage>
        <taxon>Bacteria</taxon>
        <taxon>Bacillati</taxon>
        <taxon>Bacillota</taxon>
        <taxon>Clostridia</taxon>
        <taxon>Lachnospirales</taxon>
        <taxon>Lachnospiraceae</taxon>
        <taxon>Blautia</taxon>
    </lineage>
</organism>
<comment type="subcellular location">
    <subcellularLocation>
        <location evidence="1">Cell membrane</location>
        <topology evidence="1">Multi-pass membrane protein</topology>
    </subcellularLocation>
</comment>
<feature type="transmembrane region" description="Helical" evidence="7">
    <location>
        <begin position="159"/>
        <end position="182"/>
    </location>
</feature>
<dbReference type="RefSeq" id="WP_173749201.1">
    <property type="nucleotide sequence ID" value="NZ_JAAITA010000008.1"/>
</dbReference>
<dbReference type="Proteomes" id="UP000822142">
    <property type="component" value="Unassembled WGS sequence"/>
</dbReference>
<evidence type="ECO:0000256" key="2">
    <source>
        <dbReference type="ARBA" id="ARBA00022448"/>
    </source>
</evidence>
<evidence type="ECO:0000313" key="8">
    <source>
        <dbReference type="EMBL" id="NSJ86164.1"/>
    </source>
</evidence>
<feature type="transmembrane region" description="Helical" evidence="7">
    <location>
        <begin position="9"/>
        <end position="27"/>
    </location>
</feature>
<feature type="transmembrane region" description="Helical" evidence="7">
    <location>
        <begin position="313"/>
        <end position="340"/>
    </location>
</feature>
<feature type="transmembrane region" description="Helical" evidence="7">
    <location>
        <begin position="382"/>
        <end position="401"/>
    </location>
</feature>
<keyword evidence="2" id="KW-0813">Transport</keyword>